<accession>A0A6I9SZW9</accession>
<gene>
    <name evidence="3" type="primary">LOC105158371</name>
</gene>
<evidence type="ECO:0000313" key="2">
    <source>
        <dbReference type="Proteomes" id="UP000504604"/>
    </source>
</evidence>
<dbReference type="PANTHER" id="PTHR14942">
    <property type="entry name" value="U11/U12 SMALL NUCLEAR RIBONUCLEOPROTEIN 25 KDA PROTEIN"/>
    <property type="match status" value="1"/>
</dbReference>
<dbReference type="InterPro" id="IPR000626">
    <property type="entry name" value="Ubiquitin-like_dom"/>
</dbReference>
<reference evidence="3" key="1">
    <citation type="submission" date="2025-08" db="UniProtKB">
        <authorList>
            <consortium name="RefSeq"/>
        </authorList>
    </citation>
    <scope>IDENTIFICATION</scope>
</reference>
<proteinExistence type="predicted"/>
<dbReference type="PROSITE" id="PS50053">
    <property type="entry name" value="UBIQUITIN_2"/>
    <property type="match status" value="1"/>
</dbReference>
<sequence length="213" mass="24716">MVKVLPKTEKTDRPTKISTPFSLYSRSLTYRRLPEQLLRLSVLKLDGSSFSFHVARNATVGRLKLAIEEEFGLTPMDERKKLWPLVRSHFCLCYEGQKLISDKACIQSYGIKDGDQLHFIQHLRIDLAPTQQQLKNESVESKQHSKTNSRDARVNLHMSIEDQHVDLKNFYCGEDLAFLGPKCTKLTRSMIDLLSFSRFRHSKREAWEVKNYG</sequence>
<dbReference type="Pfam" id="PF18036">
    <property type="entry name" value="Ubiquitin_4"/>
    <property type="match status" value="1"/>
</dbReference>
<dbReference type="SMART" id="SM00213">
    <property type="entry name" value="UBQ"/>
    <property type="match status" value="1"/>
</dbReference>
<name>A0A6I9SZW9_SESIN</name>
<dbReference type="SUPFAM" id="SSF54236">
    <property type="entry name" value="Ubiquitin-like"/>
    <property type="match status" value="1"/>
</dbReference>
<evidence type="ECO:0000313" key="3">
    <source>
        <dbReference type="RefSeq" id="XP_011073417.1"/>
    </source>
</evidence>
<dbReference type="RefSeq" id="XP_011073417.1">
    <property type="nucleotide sequence ID" value="XM_011075115.2"/>
</dbReference>
<dbReference type="InterPro" id="IPR039690">
    <property type="entry name" value="SNRNP25"/>
</dbReference>
<dbReference type="Proteomes" id="UP000504604">
    <property type="component" value="Linkage group LG3"/>
</dbReference>
<feature type="domain" description="Ubiquitin-like" evidence="1">
    <location>
        <begin position="38"/>
        <end position="120"/>
    </location>
</feature>
<organism evidence="2 3">
    <name type="scientific">Sesamum indicum</name>
    <name type="common">Oriental sesame</name>
    <name type="synonym">Sesamum orientale</name>
    <dbReference type="NCBI Taxonomy" id="4182"/>
    <lineage>
        <taxon>Eukaryota</taxon>
        <taxon>Viridiplantae</taxon>
        <taxon>Streptophyta</taxon>
        <taxon>Embryophyta</taxon>
        <taxon>Tracheophyta</taxon>
        <taxon>Spermatophyta</taxon>
        <taxon>Magnoliopsida</taxon>
        <taxon>eudicotyledons</taxon>
        <taxon>Gunneridae</taxon>
        <taxon>Pentapetalae</taxon>
        <taxon>asterids</taxon>
        <taxon>lamiids</taxon>
        <taxon>Lamiales</taxon>
        <taxon>Pedaliaceae</taxon>
        <taxon>Sesamum</taxon>
    </lineage>
</organism>
<dbReference type="Gramene" id="SIN_1021896.t">
    <property type="protein sequence ID" value="SIN_1021896.t"/>
    <property type="gene ID" value="SIN_1021896"/>
</dbReference>
<dbReference type="KEGG" id="sind:105158371"/>
<dbReference type="GO" id="GO:0000398">
    <property type="term" value="P:mRNA splicing, via spliceosome"/>
    <property type="evidence" value="ECO:0007669"/>
    <property type="project" value="InterPro"/>
</dbReference>
<dbReference type="CDD" id="cd17058">
    <property type="entry name" value="Ubl_SNRNP25"/>
    <property type="match status" value="1"/>
</dbReference>
<keyword evidence="2" id="KW-1185">Reference proteome</keyword>
<evidence type="ECO:0000259" key="1">
    <source>
        <dbReference type="PROSITE" id="PS50053"/>
    </source>
</evidence>
<dbReference type="GeneID" id="105158371"/>
<dbReference type="PANTHER" id="PTHR14942:SF9">
    <property type="entry name" value="OS02G0188500 PROTEIN"/>
    <property type="match status" value="1"/>
</dbReference>
<dbReference type="Gene3D" id="3.10.20.90">
    <property type="entry name" value="Phosphatidylinositol 3-kinase Catalytic Subunit, Chain A, domain 1"/>
    <property type="match status" value="1"/>
</dbReference>
<dbReference type="AlphaFoldDB" id="A0A6I9SZW9"/>
<dbReference type="InterPro" id="IPR040610">
    <property type="entry name" value="SNRNP25_ubiquitin"/>
</dbReference>
<dbReference type="InterPro" id="IPR029071">
    <property type="entry name" value="Ubiquitin-like_domsf"/>
</dbReference>
<dbReference type="InParanoid" id="A0A6I9SZW9"/>
<dbReference type="OrthoDB" id="72819at2759"/>
<protein>
    <submittedName>
        <fullName evidence="3">Uncharacterized protein LOC105158371</fullName>
    </submittedName>
</protein>